<keyword evidence="1" id="KW-0472">Membrane</keyword>
<proteinExistence type="predicted"/>
<dbReference type="InterPro" id="IPR000719">
    <property type="entry name" value="Prot_kinase_dom"/>
</dbReference>
<feature type="transmembrane region" description="Helical" evidence="1">
    <location>
        <begin position="493"/>
        <end position="512"/>
    </location>
</feature>
<evidence type="ECO:0000256" key="1">
    <source>
        <dbReference type="SAM" id="Phobius"/>
    </source>
</evidence>
<dbReference type="InterPro" id="IPR011009">
    <property type="entry name" value="Kinase-like_dom_sf"/>
</dbReference>
<feature type="transmembrane region" description="Helical" evidence="1">
    <location>
        <begin position="430"/>
        <end position="455"/>
    </location>
</feature>
<dbReference type="SUPFAM" id="SSF56112">
    <property type="entry name" value="Protein kinase-like (PK-like)"/>
    <property type="match status" value="1"/>
</dbReference>
<gene>
    <name evidence="3" type="ORF">WMO39_06935</name>
</gene>
<keyword evidence="4" id="KW-1185">Reference proteome</keyword>
<dbReference type="Gene3D" id="1.10.510.10">
    <property type="entry name" value="Transferase(Phosphotransferase) domain 1"/>
    <property type="match status" value="1"/>
</dbReference>
<evidence type="ECO:0000259" key="2">
    <source>
        <dbReference type="PROSITE" id="PS50011"/>
    </source>
</evidence>
<dbReference type="Proteomes" id="UP001490816">
    <property type="component" value="Unassembled WGS sequence"/>
</dbReference>
<organism evidence="3 4">
    <name type="scientific">Ruminococcoides intestinale</name>
    <dbReference type="NCBI Taxonomy" id="3133162"/>
    <lineage>
        <taxon>Bacteria</taxon>
        <taxon>Bacillati</taxon>
        <taxon>Bacillota</taxon>
        <taxon>Clostridia</taxon>
        <taxon>Eubacteriales</taxon>
        <taxon>Oscillospiraceae</taxon>
        <taxon>Ruminococcoides</taxon>
    </lineage>
</organism>
<dbReference type="EMBL" id="JBBMEZ010000016">
    <property type="protein sequence ID" value="MEQ2470062.1"/>
    <property type="molecule type" value="Genomic_DNA"/>
</dbReference>
<feature type="transmembrane region" description="Helical" evidence="1">
    <location>
        <begin position="396"/>
        <end position="418"/>
    </location>
</feature>
<dbReference type="PROSITE" id="PS50011">
    <property type="entry name" value="PROTEIN_KINASE_DOM"/>
    <property type="match status" value="1"/>
</dbReference>
<feature type="domain" description="Protein kinase" evidence="2">
    <location>
        <begin position="11"/>
        <end position="319"/>
    </location>
</feature>
<protein>
    <recommendedName>
        <fullName evidence="2">Protein kinase domain-containing protein</fullName>
    </recommendedName>
</protein>
<evidence type="ECO:0000313" key="4">
    <source>
        <dbReference type="Proteomes" id="UP001490816"/>
    </source>
</evidence>
<sequence>MLAYTQSGKVLELIDTGKSGGEGTVYNIKGYPNRVVKIYNKASDAKSREEKINAMCEMSESSTFKNSELTKDIAWPMSPIYDKKNNFIGFGMPAIQSSIELEDLYVYPHNPSRSSAVSIYNRVTALISLCDTIKKVHSIKQIIGDENPNNIKITQSFEAKLLDVDSYHISYRDKKYKCPVCAPGYVAPELAKKCKGTTYEEAPGETFTEYTDRFSLAIHIFRMLCNGAHPYSSKVAKKKVGSTPAPKPIDHKVEKGECIYFNNSKGMEPPPYVPDFNSFPEYIKNLFKRAFVDGNNAPEKRPSETEWKVALTKFRSELVPCKKDKNHYHHKSLNFCPYCEADKRYKESKGNRLSTSIQARTPALQASQHSYSNHTYQYPTTPTTTSSNSPQKSSSFTFWVITIITAILSVVLLGSLVLPNMYNAIADNNSTITTIGVIGGIISGLIGTISYNLAWSFGRYKGGAFPWYDYLLSFLCCIGFSFGFGLIMGIVYIIFYLIIAFIILGIIGFILGG</sequence>
<dbReference type="RefSeq" id="WP_117949742.1">
    <property type="nucleotide sequence ID" value="NZ_JBBMEZ010000016.1"/>
</dbReference>
<reference evidence="3 4" key="1">
    <citation type="submission" date="2024-03" db="EMBL/GenBank/DDBJ databases">
        <title>Human intestinal bacterial collection.</title>
        <authorList>
            <person name="Pauvert C."/>
            <person name="Hitch T.C.A."/>
            <person name="Clavel T."/>
        </authorList>
    </citation>
    <scope>NUCLEOTIDE SEQUENCE [LARGE SCALE GENOMIC DNA]</scope>
    <source>
        <strain evidence="3 4">CLA-JM-H38</strain>
    </source>
</reference>
<evidence type="ECO:0000313" key="3">
    <source>
        <dbReference type="EMBL" id="MEQ2470062.1"/>
    </source>
</evidence>
<comment type="caution">
    <text evidence="3">The sequence shown here is derived from an EMBL/GenBank/DDBJ whole genome shotgun (WGS) entry which is preliminary data.</text>
</comment>
<name>A0ABV1F9N3_9FIRM</name>
<feature type="transmembrane region" description="Helical" evidence="1">
    <location>
        <begin position="467"/>
        <end position="487"/>
    </location>
</feature>
<accession>A0ABV1F9N3</accession>
<keyword evidence="1" id="KW-1133">Transmembrane helix</keyword>
<keyword evidence="1" id="KW-0812">Transmembrane</keyword>